<feature type="transmembrane region" description="Helical" evidence="1">
    <location>
        <begin position="306"/>
        <end position="331"/>
    </location>
</feature>
<dbReference type="PANTHER" id="PTHR23320:SF173">
    <property type="entry name" value="MARVEL DOMAIN-CONTAINING PROTEIN-RELATED"/>
    <property type="match status" value="1"/>
</dbReference>
<organism evidence="2 3">
    <name type="scientific">Daphnia magna</name>
    <dbReference type="NCBI Taxonomy" id="35525"/>
    <lineage>
        <taxon>Eukaryota</taxon>
        <taxon>Metazoa</taxon>
        <taxon>Ecdysozoa</taxon>
        <taxon>Arthropoda</taxon>
        <taxon>Crustacea</taxon>
        <taxon>Branchiopoda</taxon>
        <taxon>Diplostraca</taxon>
        <taxon>Cladocera</taxon>
        <taxon>Anomopoda</taxon>
        <taxon>Daphniidae</taxon>
        <taxon>Daphnia</taxon>
    </lineage>
</organism>
<dbReference type="PANTHER" id="PTHR23320">
    <property type="entry name" value="MEMBRANE-SPANNING 4-DOMAINS SUBFAMILY A MS4A -RELATED"/>
    <property type="match status" value="1"/>
</dbReference>
<feature type="transmembrane region" description="Helical" evidence="1">
    <location>
        <begin position="463"/>
        <end position="483"/>
    </location>
</feature>
<keyword evidence="1" id="KW-0472">Membrane</keyword>
<feature type="transmembrane region" description="Helical" evidence="1">
    <location>
        <begin position="202"/>
        <end position="227"/>
    </location>
</feature>
<evidence type="ECO:0000256" key="1">
    <source>
        <dbReference type="SAM" id="Phobius"/>
    </source>
</evidence>
<evidence type="ECO:0000313" key="3">
    <source>
        <dbReference type="Proteomes" id="UP001234178"/>
    </source>
</evidence>
<protein>
    <submittedName>
        <fullName evidence="2">Uncharacterized protein</fullName>
    </submittedName>
</protein>
<dbReference type="Proteomes" id="UP001234178">
    <property type="component" value="Unassembled WGS sequence"/>
</dbReference>
<feature type="transmembrane region" description="Helical" evidence="1">
    <location>
        <begin position="71"/>
        <end position="89"/>
    </location>
</feature>
<keyword evidence="3" id="KW-1185">Reference proteome</keyword>
<accession>A0ABR0AYI8</accession>
<feature type="transmembrane region" description="Helical" evidence="1">
    <location>
        <begin position="413"/>
        <end position="443"/>
    </location>
</feature>
<gene>
    <name evidence="2" type="ORF">OUZ56_023182</name>
</gene>
<sequence>MWEMTPAVNLKSNCNVDYPGMRVLPIRICSLFCILCGIASISTQTAALAIFLETFDRHYVNFPSDFVGPGIWGGSFDVIAGCLGIAVTYARKKTLLVATVVMAAVSIFASFSTSLLSAGAASLGVYSSCYRKFGYSNSICDTWLELQWALMSCGILALISSIVLVILTSGSLCTCCRKHNSIVDMATSSGDYPNMKVKHIRIFAAICIASGIVSILLQFVAILMVIANNEYSNNFPSDNIGCGIWAGVLYLIAGSLGVAVTKTKKKRLLVAVVVISSLSIFASIVTFILSSGVAIFGGNAWLGLEWTIVTCSILALISSIALLILASGSLCTCCRKHEMVRHHSITLIQNMFNFPVIEKPQIAAITIFLAKFGYYYITFTSDVVGYGIWGGALNLIAGCLGIALTYVNDKSLLVAVVVVASLSILASFLISLLSALAASLGFYSSCLWLFEYSTCDTWLRLEWSLMACGILAFISSTALVILASQSLCTCCMNHNSSADKAETFKVMEID</sequence>
<feature type="transmembrane region" description="Helical" evidence="1">
    <location>
        <begin position="28"/>
        <end position="51"/>
    </location>
</feature>
<keyword evidence="1" id="KW-0812">Transmembrane</keyword>
<feature type="transmembrane region" description="Helical" evidence="1">
    <location>
        <begin position="383"/>
        <end position="406"/>
    </location>
</feature>
<dbReference type="EMBL" id="JAOYFB010000039">
    <property type="protein sequence ID" value="KAK4030205.1"/>
    <property type="molecule type" value="Genomic_DNA"/>
</dbReference>
<name>A0ABR0AYI8_9CRUS</name>
<proteinExistence type="predicted"/>
<reference evidence="2 3" key="1">
    <citation type="journal article" date="2023" name="Nucleic Acids Res.">
        <title>The hologenome of Daphnia magna reveals possible DNA methylation and microbiome-mediated evolution of the host genome.</title>
        <authorList>
            <person name="Chaturvedi A."/>
            <person name="Li X."/>
            <person name="Dhandapani V."/>
            <person name="Marshall H."/>
            <person name="Kissane S."/>
            <person name="Cuenca-Cambronero M."/>
            <person name="Asole G."/>
            <person name="Calvet F."/>
            <person name="Ruiz-Romero M."/>
            <person name="Marangio P."/>
            <person name="Guigo R."/>
            <person name="Rago D."/>
            <person name="Mirbahai L."/>
            <person name="Eastwood N."/>
            <person name="Colbourne J.K."/>
            <person name="Zhou J."/>
            <person name="Mallon E."/>
            <person name="Orsini L."/>
        </authorList>
    </citation>
    <scope>NUCLEOTIDE SEQUENCE [LARGE SCALE GENOMIC DNA]</scope>
    <source>
        <strain evidence="2">LRV0_1</strain>
    </source>
</reference>
<comment type="caution">
    <text evidence="2">The sequence shown here is derived from an EMBL/GenBank/DDBJ whole genome shotgun (WGS) entry which is preliminary data.</text>
</comment>
<evidence type="ECO:0000313" key="2">
    <source>
        <dbReference type="EMBL" id="KAK4030205.1"/>
    </source>
</evidence>
<feature type="transmembrane region" description="Helical" evidence="1">
    <location>
        <begin position="268"/>
        <end position="294"/>
    </location>
</feature>
<feature type="transmembrane region" description="Helical" evidence="1">
    <location>
        <begin position="146"/>
        <end position="168"/>
    </location>
</feature>
<dbReference type="InterPro" id="IPR030417">
    <property type="entry name" value="MS4A"/>
</dbReference>
<feature type="transmembrane region" description="Helical" evidence="1">
    <location>
        <begin position="96"/>
        <end position="126"/>
    </location>
</feature>
<keyword evidence="1" id="KW-1133">Transmembrane helix</keyword>
<feature type="transmembrane region" description="Helical" evidence="1">
    <location>
        <begin position="243"/>
        <end position="261"/>
    </location>
</feature>